<dbReference type="PIRSF" id="PIRSF000903">
    <property type="entry name" value="B5n-ttraPtase_sm"/>
    <property type="match status" value="1"/>
</dbReference>
<comment type="caution">
    <text evidence="10">The sequence shown here is derived from an EMBL/GenBank/DDBJ whole genome shotgun (WGS) entry which is preliminary data.</text>
</comment>
<comment type="function">
    <text evidence="1">Hydrolyzes diadenosine 5',5'''-P1,P4-tetraphosphate to yield ADP.</text>
</comment>
<dbReference type="InterPro" id="IPR004617">
    <property type="entry name" value="ApaH"/>
</dbReference>
<dbReference type="InterPro" id="IPR029052">
    <property type="entry name" value="Metallo-depent_PP-like"/>
</dbReference>
<sequence>MAQYVIGDIQGCLAEFQNLLTKLDFNPGTDTLWLTGDLVNRGPQSLATLRLIKQHDGCMQTILGNHDLHLLALHYGYGKLKRADTISDILNAPDRKELIDWLCQQPLYRQQKDYVLVHAGIWPEWTCAQAQLLAQEVETVLQHKPAHFFAHMYGNQPVRWNKHLSGDERLRFITNCFTRMRAITDHDALDFDYKGTLDDMPAHYLPWFKAPNRRNIDKTILFGHWSALGLYEADNVVCVDTGALWGGSLTAFNLDDRSVVQTPSETKLNFENYTHKKQ</sequence>
<evidence type="ECO:0000256" key="2">
    <source>
        <dbReference type="ARBA" id="ARBA00005419"/>
    </source>
</evidence>
<evidence type="ECO:0000259" key="9">
    <source>
        <dbReference type="Pfam" id="PF00149"/>
    </source>
</evidence>
<organism evidence="10 11">
    <name type="scientific">Snodgrassella alvi</name>
    <dbReference type="NCBI Taxonomy" id="1196083"/>
    <lineage>
        <taxon>Bacteria</taxon>
        <taxon>Pseudomonadati</taxon>
        <taxon>Pseudomonadota</taxon>
        <taxon>Betaproteobacteria</taxon>
        <taxon>Neisseriales</taxon>
        <taxon>Neisseriaceae</taxon>
        <taxon>Snodgrassella</taxon>
    </lineage>
</organism>
<dbReference type="NCBIfam" id="NF001204">
    <property type="entry name" value="PRK00166.1"/>
    <property type="match status" value="1"/>
</dbReference>
<accession>A0A2N9XR38</accession>
<evidence type="ECO:0000313" key="10">
    <source>
        <dbReference type="EMBL" id="PIT50793.1"/>
    </source>
</evidence>
<dbReference type="EC" id="3.6.1.41" evidence="3"/>
<evidence type="ECO:0000313" key="11">
    <source>
        <dbReference type="Proteomes" id="UP000231484"/>
    </source>
</evidence>
<evidence type="ECO:0000256" key="6">
    <source>
        <dbReference type="ARBA" id="ARBA00032248"/>
    </source>
</evidence>
<dbReference type="PANTHER" id="PTHR40942">
    <property type="match status" value="1"/>
</dbReference>
<proteinExistence type="inferred from homology"/>
<evidence type="ECO:0000256" key="4">
    <source>
        <dbReference type="ARBA" id="ARBA00022801"/>
    </source>
</evidence>
<evidence type="ECO:0000256" key="3">
    <source>
        <dbReference type="ARBA" id="ARBA00012506"/>
    </source>
</evidence>
<comment type="similarity">
    <text evidence="2">Belongs to the Ap4A hydrolase family.</text>
</comment>
<dbReference type="InterPro" id="IPR004843">
    <property type="entry name" value="Calcineurin-like_PHP"/>
</dbReference>
<keyword evidence="4" id="KW-0378">Hydrolase</keyword>
<dbReference type="Gene3D" id="3.60.21.10">
    <property type="match status" value="1"/>
</dbReference>
<evidence type="ECO:0000256" key="7">
    <source>
        <dbReference type="ARBA" id="ARBA00033210"/>
    </source>
</evidence>
<comment type="catalytic activity">
    <reaction evidence="8">
        <text>P(1),P(4)-bis(5'-adenosyl) tetraphosphate + H2O = 2 ADP + 2 H(+)</text>
        <dbReference type="Rhea" id="RHEA:24252"/>
        <dbReference type="ChEBI" id="CHEBI:15377"/>
        <dbReference type="ChEBI" id="CHEBI:15378"/>
        <dbReference type="ChEBI" id="CHEBI:58141"/>
        <dbReference type="ChEBI" id="CHEBI:456216"/>
        <dbReference type="EC" id="3.6.1.41"/>
    </reaction>
</comment>
<evidence type="ECO:0000256" key="1">
    <source>
        <dbReference type="ARBA" id="ARBA00003413"/>
    </source>
</evidence>
<protein>
    <recommendedName>
        <fullName evidence="3">bis(5'-nucleosyl)-tetraphosphatase (symmetrical)</fullName>
        <ecNumber evidence="3">3.6.1.41</ecNumber>
    </recommendedName>
    <alternativeName>
        <fullName evidence="6">Ap4A hydrolase</fullName>
    </alternativeName>
    <alternativeName>
        <fullName evidence="5">Diadenosine 5',5'''-P1,P4-tetraphosphate pyrophosphohydrolase</fullName>
    </alternativeName>
    <alternativeName>
        <fullName evidence="7">Diadenosine tetraphosphatase</fullName>
    </alternativeName>
</protein>
<reference evidence="10 11" key="1">
    <citation type="journal article" date="2017" name="MBio">
        <title>Type VI secretion-mediated competition in the bee gut microbiome.</title>
        <authorList>
            <person name="Steele M.I."/>
            <person name="Kwong W.K."/>
            <person name="Powell J.E."/>
            <person name="Whiteley M."/>
            <person name="Moran N.A."/>
        </authorList>
    </citation>
    <scope>NUCLEOTIDE SEQUENCE [LARGE SCALE GENOMIC DNA]</scope>
    <source>
        <strain evidence="10 11">Occ4-2</strain>
    </source>
</reference>
<dbReference type="Proteomes" id="UP000231484">
    <property type="component" value="Unassembled WGS sequence"/>
</dbReference>
<dbReference type="EMBL" id="MEIQ01000033">
    <property type="protein sequence ID" value="PIT50793.1"/>
    <property type="molecule type" value="Genomic_DNA"/>
</dbReference>
<dbReference type="Pfam" id="PF00149">
    <property type="entry name" value="Metallophos"/>
    <property type="match status" value="1"/>
</dbReference>
<name>A0A2N9XR38_9NEIS</name>
<gene>
    <name evidence="10" type="ORF">BHC48_05740</name>
</gene>
<evidence type="ECO:0000256" key="8">
    <source>
        <dbReference type="ARBA" id="ARBA00049417"/>
    </source>
</evidence>
<feature type="domain" description="Calcineurin-like phosphoesterase" evidence="9">
    <location>
        <begin position="4"/>
        <end position="171"/>
    </location>
</feature>
<dbReference type="SUPFAM" id="SSF56300">
    <property type="entry name" value="Metallo-dependent phosphatases"/>
    <property type="match status" value="1"/>
</dbReference>
<dbReference type="GO" id="GO:0008803">
    <property type="term" value="F:bis(5'-nucleosyl)-tetraphosphatase (symmetrical) activity"/>
    <property type="evidence" value="ECO:0007669"/>
    <property type="project" value="UniProtKB-EC"/>
</dbReference>
<evidence type="ECO:0000256" key="5">
    <source>
        <dbReference type="ARBA" id="ARBA00031248"/>
    </source>
</evidence>
<dbReference type="AlphaFoldDB" id="A0A2N9XR38"/>
<dbReference type="NCBIfam" id="TIGR00668">
    <property type="entry name" value="apaH"/>
    <property type="match status" value="1"/>
</dbReference>
<dbReference type="CDD" id="cd07422">
    <property type="entry name" value="MPP_ApaH"/>
    <property type="match status" value="1"/>
</dbReference>
<dbReference type="PANTHER" id="PTHR40942:SF4">
    <property type="entry name" value="CYTOCHROME C5"/>
    <property type="match status" value="1"/>
</dbReference>